<dbReference type="GO" id="GO:0006406">
    <property type="term" value="P:mRNA export from nucleus"/>
    <property type="evidence" value="ECO:0007669"/>
    <property type="project" value="TreeGrafter"/>
</dbReference>
<comment type="caution">
    <text evidence="5">The sequence shown here is derived from an EMBL/GenBank/DDBJ whole genome shotgun (WGS) entry which is preliminary data.</text>
</comment>
<dbReference type="OrthoDB" id="20582at2759"/>
<keyword evidence="6" id="KW-1185">Reference proteome</keyword>
<dbReference type="EMBL" id="JTDF01005245">
    <property type="protein sequence ID" value="KAF8566345.1"/>
    <property type="molecule type" value="Genomic_DNA"/>
</dbReference>
<evidence type="ECO:0000256" key="2">
    <source>
        <dbReference type="ARBA" id="ARBA00008044"/>
    </source>
</evidence>
<dbReference type="AlphaFoldDB" id="A0A8T0DEX7"/>
<dbReference type="InterPro" id="IPR019163">
    <property type="entry name" value="THO_Thoc5"/>
</dbReference>
<comment type="subcellular location">
    <subcellularLocation>
        <location evidence="1">Nucleus</location>
    </subcellularLocation>
</comment>
<dbReference type="Proteomes" id="UP000699462">
    <property type="component" value="Unassembled WGS sequence"/>
</dbReference>
<name>A0A8T0DEX7_9TREM</name>
<protein>
    <recommendedName>
        <fullName evidence="7">THO complex subunit 5</fullName>
    </recommendedName>
</protein>
<evidence type="ECO:0008006" key="7">
    <source>
        <dbReference type="Google" id="ProtNLM"/>
    </source>
</evidence>
<feature type="compositionally biased region" description="Basic residues" evidence="4">
    <location>
        <begin position="298"/>
        <end position="308"/>
    </location>
</feature>
<evidence type="ECO:0000256" key="1">
    <source>
        <dbReference type="ARBA" id="ARBA00004123"/>
    </source>
</evidence>
<feature type="region of interest" description="Disordered" evidence="4">
    <location>
        <begin position="277"/>
        <end position="315"/>
    </location>
</feature>
<dbReference type="PANTHER" id="PTHR13375:SF3">
    <property type="entry name" value="THO COMPLEX SUBUNIT 5 HOMOLOG"/>
    <property type="match status" value="1"/>
</dbReference>
<accession>A0A8T0DEX7</accession>
<keyword evidence="3" id="KW-0539">Nucleus</keyword>
<dbReference type="PANTHER" id="PTHR13375">
    <property type="entry name" value="FMS INTERACTING PROTEIN"/>
    <property type="match status" value="1"/>
</dbReference>
<proteinExistence type="inferred from homology"/>
<dbReference type="GO" id="GO:0000445">
    <property type="term" value="C:THO complex part of transcription export complex"/>
    <property type="evidence" value="ECO:0007669"/>
    <property type="project" value="TreeGrafter"/>
</dbReference>
<reference evidence="5 6" key="1">
    <citation type="submission" date="2019-07" db="EMBL/GenBank/DDBJ databases">
        <title>Annotation for the trematode Paragonimus westermani.</title>
        <authorList>
            <person name="Choi Y.-J."/>
        </authorList>
    </citation>
    <scope>NUCLEOTIDE SEQUENCE [LARGE SCALE GENOMIC DNA]</scope>
    <source>
        <strain evidence="5">180907_Pwestermani</strain>
    </source>
</reference>
<dbReference type="GO" id="GO:0003729">
    <property type="term" value="F:mRNA binding"/>
    <property type="evidence" value="ECO:0007669"/>
    <property type="project" value="TreeGrafter"/>
</dbReference>
<evidence type="ECO:0000256" key="4">
    <source>
        <dbReference type="SAM" id="MobiDB-lite"/>
    </source>
</evidence>
<evidence type="ECO:0000313" key="6">
    <source>
        <dbReference type="Proteomes" id="UP000699462"/>
    </source>
</evidence>
<dbReference type="Pfam" id="PF09766">
    <property type="entry name" value="FmiP_Thoc5"/>
    <property type="match status" value="1"/>
</dbReference>
<organism evidence="5 6">
    <name type="scientific">Paragonimus westermani</name>
    <dbReference type="NCBI Taxonomy" id="34504"/>
    <lineage>
        <taxon>Eukaryota</taxon>
        <taxon>Metazoa</taxon>
        <taxon>Spiralia</taxon>
        <taxon>Lophotrochozoa</taxon>
        <taxon>Platyhelminthes</taxon>
        <taxon>Trematoda</taxon>
        <taxon>Digenea</taxon>
        <taxon>Plagiorchiida</taxon>
        <taxon>Troglotremata</taxon>
        <taxon>Troglotrematidae</taxon>
        <taxon>Paragonimus</taxon>
    </lineage>
</organism>
<evidence type="ECO:0000256" key="3">
    <source>
        <dbReference type="ARBA" id="ARBA00023242"/>
    </source>
</evidence>
<sequence length="712" mass="79984">MNSEEQDIKNLNSFYWEESSVQLSGATEDLNIFKQHCNALRECVCTAWKNKKSGEKINSSTFASLLISIKELNRKTQFRVRKARQRTAEQKLGVDKLHLSLQNLLYEVAHLENEIKTCLEFNSRHEKLKLIPIQEFCQVTGRTISNVSTHEGTLERLYWELEQRKELSNSVQKLQQAVETAGQKLDRKREYLSSFGPKLKELIENTLQVQEVMDLPFTKEEEQYDLALILPSPLYILYAHLKSYISMSGRTSYMTVEVDGDAELAKAVNLTLSQSDMTPQITHEADDSDLDCDATEPKKRKNERHRGKLNTSDTPTAVNKASFLHPLSVVLHLNYPPSDEGDEPSEAKLQLRLTFAWLIKLKLVTVRMQLKSFGEQALIRSASGSDLLCSELLLTSLNWLDPAHPPADCPVVPQDSVQQWNACQPIGRPYSWAQELCGLHCLMDTGSNGHSADTSGPSVTDTVSNEVGKNQSYSPQFGRIDAWLHSLERRIHDRLLLIGELTAIETGHPTLSAEQQSLLPPLAANDDDTTRSAKLTNWRRTTFVKLQAVSRAQVPISFGLIQPTDAIFTCEFNRGESFSATVWIALPLEYPQKAPLLIVDSIKEPAASMNRDKAADSGLSELHLQDLEAETNCFWNEFFPNLTSTTSTGVTSNLPGRWDSNILSCQLARCASCLEALWIAGSNTVNSARCIKYPTRSRPLRYLPSVGAYCHR</sequence>
<gene>
    <name evidence="5" type="ORF">P879_05550</name>
</gene>
<feature type="region of interest" description="Disordered" evidence="4">
    <location>
        <begin position="448"/>
        <end position="470"/>
    </location>
</feature>
<comment type="similarity">
    <text evidence="2">Belongs to the THOC5 family.</text>
</comment>
<evidence type="ECO:0000313" key="5">
    <source>
        <dbReference type="EMBL" id="KAF8566345.1"/>
    </source>
</evidence>